<evidence type="ECO:0000313" key="3">
    <source>
        <dbReference type="EMBL" id="KAL1878320.1"/>
    </source>
</evidence>
<name>A0ABR3XQP5_9EURO</name>
<evidence type="ECO:0000256" key="1">
    <source>
        <dbReference type="SAM" id="MobiDB-lite"/>
    </source>
</evidence>
<feature type="compositionally biased region" description="Pro residues" evidence="1">
    <location>
        <begin position="42"/>
        <end position="52"/>
    </location>
</feature>
<organism evidence="3 4">
    <name type="scientific">Paecilomyces lecythidis</name>
    <dbReference type="NCBI Taxonomy" id="3004212"/>
    <lineage>
        <taxon>Eukaryota</taxon>
        <taxon>Fungi</taxon>
        <taxon>Dikarya</taxon>
        <taxon>Ascomycota</taxon>
        <taxon>Pezizomycotina</taxon>
        <taxon>Eurotiomycetes</taxon>
        <taxon>Eurotiomycetidae</taxon>
        <taxon>Eurotiales</taxon>
        <taxon>Thermoascaceae</taxon>
        <taxon>Paecilomyces</taxon>
    </lineage>
</organism>
<feature type="region of interest" description="Disordered" evidence="1">
    <location>
        <begin position="37"/>
        <end position="103"/>
    </location>
</feature>
<gene>
    <name evidence="3" type="ORF">Plec18167_004388</name>
</gene>
<feature type="signal peptide" evidence="2">
    <location>
        <begin position="1"/>
        <end position="20"/>
    </location>
</feature>
<accession>A0ABR3XQP5</accession>
<sequence length="139" mass="13344">MIFNKAILLLCAAVSPFALAEPAAAASTVTLTVLNAHSSTPTPTPTPTPSPSSTPVHKFIASTGTGAPRFTPSAGRWNSTIPVPSNPVKAPSEPASSAASGAASVASSSPAATGAAAGHDVAGAAMMAGVVAVAGLVML</sequence>
<protein>
    <submittedName>
        <fullName evidence="3">Uncharacterized protein</fullName>
    </submittedName>
</protein>
<feature type="compositionally biased region" description="Low complexity" evidence="1">
    <location>
        <begin position="90"/>
        <end position="103"/>
    </location>
</feature>
<dbReference type="Proteomes" id="UP001583193">
    <property type="component" value="Unassembled WGS sequence"/>
</dbReference>
<comment type="caution">
    <text evidence="3">The sequence shown here is derived from an EMBL/GenBank/DDBJ whole genome shotgun (WGS) entry which is preliminary data.</text>
</comment>
<feature type="chain" id="PRO_5046067446" evidence="2">
    <location>
        <begin position="21"/>
        <end position="139"/>
    </location>
</feature>
<evidence type="ECO:0000313" key="4">
    <source>
        <dbReference type="Proteomes" id="UP001583193"/>
    </source>
</evidence>
<evidence type="ECO:0000256" key="2">
    <source>
        <dbReference type="SAM" id="SignalP"/>
    </source>
</evidence>
<dbReference type="EMBL" id="JAVDPF010000012">
    <property type="protein sequence ID" value="KAL1878320.1"/>
    <property type="molecule type" value="Genomic_DNA"/>
</dbReference>
<keyword evidence="2" id="KW-0732">Signal</keyword>
<proteinExistence type="predicted"/>
<keyword evidence="4" id="KW-1185">Reference proteome</keyword>
<reference evidence="3 4" key="1">
    <citation type="journal article" date="2024" name="IMA Fungus">
        <title>IMA Genome - F19 : A genome assembly and annotation guide to empower mycologists, including annotated draft genome sequences of Ceratocystis pirilliformis, Diaporthe australafricana, Fusarium ophioides, Paecilomyces lecythidis, and Sporothrix stenoceras.</title>
        <authorList>
            <person name="Aylward J."/>
            <person name="Wilson A.M."/>
            <person name="Visagie C.M."/>
            <person name="Spraker J."/>
            <person name="Barnes I."/>
            <person name="Buitendag C."/>
            <person name="Ceriani C."/>
            <person name="Del Mar Angel L."/>
            <person name="du Plessis D."/>
            <person name="Fuchs T."/>
            <person name="Gasser K."/>
            <person name="Kramer D."/>
            <person name="Li W."/>
            <person name="Munsamy K."/>
            <person name="Piso A."/>
            <person name="Price J.L."/>
            <person name="Sonnekus B."/>
            <person name="Thomas C."/>
            <person name="van der Nest A."/>
            <person name="van Dijk A."/>
            <person name="van Heerden A."/>
            <person name="van Vuuren N."/>
            <person name="Yilmaz N."/>
            <person name="Duong T.A."/>
            <person name="van der Merwe N.A."/>
            <person name="Wingfield M.J."/>
            <person name="Wingfield B.D."/>
        </authorList>
    </citation>
    <scope>NUCLEOTIDE SEQUENCE [LARGE SCALE GENOMIC DNA]</scope>
    <source>
        <strain evidence="3 4">CMW 18167</strain>
    </source>
</reference>